<dbReference type="Pfam" id="PF13875">
    <property type="entry name" value="DUF4202"/>
    <property type="match status" value="1"/>
</dbReference>
<reference evidence="2" key="1">
    <citation type="submission" date="2017-12" db="EMBL/GenBank/DDBJ databases">
        <title>Genomic analysis of Paracoccus sp. CBA4604.</title>
        <authorList>
            <person name="Roh S.W."/>
            <person name="Kim J.Y."/>
            <person name="Kim J.S."/>
        </authorList>
    </citation>
    <scope>NUCLEOTIDE SEQUENCE [LARGE SCALE GENOMIC DNA]</scope>
    <source>
        <strain evidence="2">CBA4604</strain>
    </source>
</reference>
<dbReference type="Proteomes" id="UP000234882">
    <property type="component" value="Chromosome"/>
</dbReference>
<name>A0A2K9MD35_9RHOB</name>
<keyword evidence="2" id="KW-1185">Reference proteome</keyword>
<dbReference type="InterPro" id="IPR025255">
    <property type="entry name" value="DUF4202"/>
</dbReference>
<dbReference type="PANTHER" id="PTHR41729:SF1">
    <property type="entry name" value="GLUTAMYL-TRNA SYNTHETASE"/>
    <property type="match status" value="1"/>
</dbReference>
<evidence type="ECO:0000313" key="2">
    <source>
        <dbReference type="Proteomes" id="UP000234882"/>
    </source>
</evidence>
<proteinExistence type="predicted"/>
<gene>
    <name evidence="1" type="ORF">CYR75_03935</name>
</gene>
<protein>
    <submittedName>
        <fullName evidence="1">DUF4202 domain-containing protein</fullName>
    </submittedName>
</protein>
<dbReference type="AlphaFoldDB" id="A0A2K9MD35"/>
<dbReference type="EMBL" id="CP025583">
    <property type="protein sequence ID" value="AUM73548.1"/>
    <property type="molecule type" value="Genomic_DNA"/>
</dbReference>
<organism evidence="1 2">
    <name type="scientific">Paracoccus jeotgali</name>
    <dbReference type="NCBI Taxonomy" id="2065379"/>
    <lineage>
        <taxon>Bacteria</taxon>
        <taxon>Pseudomonadati</taxon>
        <taxon>Pseudomonadota</taxon>
        <taxon>Alphaproteobacteria</taxon>
        <taxon>Rhodobacterales</taxon>
        <taxon>Paracoccaceae</taxon>
        <taxon>Paracoccus</taxon>
    </lineage>
</organism>
<dbReference type="OrthoDB" id="9799165at2"/>
<dbReference type="PANTHER" id="PTHR41729">
    <property type="entry name" value="GLUTAMYL-TRNA SYNTHETASE"/>
    <property type="match status" value="1"/>
</dbReference>
<accession>A0A2K9MD35</accession>
<evidence type="ECO:0000313" key="1">
    <source>
        <dbReference type="EMBL" id="AUM73548.1"/>
    </source>
</evidence>
<sequence>MNSRLTDVFARIDAANAADPNLTDGQPVELLYGQRMTAEQRALYPDAGEALQIACRGQHIERWRLPRSEFPEGRKGYLDWRREQARRHADRVAGFMREAGYDDDQIETAGRMIRKEGIKRDDGVQALQDVACFTFMRHYMAPFAQTQSPKDMDRIVNLTARKMSAMARDRALQEFDIPEPLASHFRDPAPEVTG</sequence>
<dbReference type="RefSeq" id="WP_101498932.1">
    <property type="nucleotide sequence ID" value="NZ_CP025583.1"/>
</dbReference>
<dbReference type="KEGG" id="paru:CYR75_03935"/>